<keyword evidence="9" id="KW-1185">Reference proteome</keyword>
<evidence type="ECO:0008006" key="10">
    <source>
        <dbReference type="Google" id="ProtNLM"/>
    </source>
</evidence>
<dbReference type="InterPro" id="IPR007203">
    <property type="entry name" value="ORMDL"/>
</dbReference>
<evidence type="ECO:0000256" key="4">
    <source>
        <dbReference type="ARBA" id="ARBA00022989"/>
    </source>
</evidence>
<organism evidence="8 9">
    <name type="scientific">Tigriopus californicus</name>
    <name type="common">Marine copepod</name>
    <dbReference type="NCBI Taxonomy" id="6832"/>
    <lineage>
        <taxon>Eukaryota</taxon>
        <taxon>Metazoa</taxon>
        <taxon>Ecdysozoa</taxon>
        <taxon>Arthropoda</taxon>
        <taxon>Crustacea</taxon>
        <taxon>Multicrustacea</taxon>
        <taxon>Hexanauplia</taxon>
        <taxon>Copepoda</taxon>
        <taxon>Harpacticoida</taxon>
        <taxon>Harpacticidae</taxon>
        <taxon>Tigriopus</taxon>
    </lineage>
</organism>
<evidence type="ECO:0000256" key="1">
    <source>
        <dbReference type="ARBA" id="ARBA00004141"/>
    </source>
</evidence>
<keyword evidence="5 7" id="KW-0472">Membrane</keyword>
<protein>
    <recommendedName>
        <fullName evidence="10">ORM1-like protein 3</fullName>
    </recommendedName>
</protein>
<dbReference type="AlphaFoldDB" id="A0A553NUR0"/>
<feature type="transmembrane region" description="Helical" evidence="7">
    <location>
        <begin position="108"/>
        <end position="136"/>
    </location>
</feature>
<evidence type="ECO:0000313" key="9">
    <source>
        <dbReference type="Proteomes" id="UP000318571"/>
    </source>
</evidence>
<evidence type="ECO:0000256" key="6">
    <source>
        <dbReference type="SAM" id="MobiDB-lite"/>
    </source>
</evidence>
<evidence type="ECO:0000256" key="5">
    <source>
        <dbReference type="ARBA" id="ARBA00023136"/>
    </source>
</evidence>
<evidence type="ECO:0000256" key="7">
    <source>
        <dbReference type="SAM" id="Phobius"/>
    </source>
</evidence>
<evidence type="ECO:0000256" key="2">
    <source>
        <dbReference type="ARBA" id="ARBA00007649"/>
    </source>
</evidence>
<comment type="similarity">
    <text evidence="2">Belongs to the ORM family.</text>
</comment>
<dbReference type="STRING" id="6832.A0A553NUR0"/>
<comment type="caution">
    <text evidence="8">The sequence shown here is derived from an EMBL/GenBank/DDBJ whole genome shotgun (WGS) entry which is preliminary data.</text>
</comment>
<sequence length="240" mass="27738">MDQFQSGGRTAKKGRSDREERRDRRGQLNEGKWTKTKLPQRKGTHRLTDPAMTWDIYHGLAYVVGGAFNLCSTCLESVVPSPPLLMMMPGGHGNENPNTNYMNGRGFWIFYLLVLGGVHIILLSVPVSLFSVAWVWTLTHVGHNAIQFWFLHWMKSHPWITFDQGSNRRLTHWEQIDHGVQYTPTRKFLTILPIMLYILASGYTRYDKIHFAINTLSLASVLIPKLPWFHKVRLFGINKY</sequence>
<proteinExistence type="inferred from homology"/>
<gene>
    <name evidence="8" type="ORF">TCAL_03235</name>
</gene>
<name>A0A553NUR0_TIGCA</name>
<dbReference type="EMBL" id="VCGU01000010">
    <property type="protein sequence ID" value="TRY69165.1"/>
    <property type="molecule type" value="Genomic_DNA"/>
</dbReference>
<evidence type="ECO:0000256" key="3">
    <source>
        <dbReference type="ARBA" id="ARBA00022692"/>
    </source>
</evidence>
<feature type="region of interest" description="Disordered" evidence="6">
    <location>
        <begin position="1"/>
        <end position="44"/>
    </location>
</feature>
<comment type="subcellular location">
    <subcellularLocation>
        <location evidence="1">Membrane</location>
        <topology evidence="1">Multi-pass membrane protein</topology>
    </subcellularLocation>
</comment>
<accession>A0A553NUR0</accession>
<feature type="compositionally biased region" description="Basic residues" evidence="6">
    <location>
        <begin position="34"/>
        <end position="44"/>
    </location>
</feature>
<keyword evidence="3 7" id="KW-0812">Transmembrane</keyword>
<dbReference type="Proteomes" id="UP000318571">
    <property type="component" value="Chromosome 1"/>
</dbReference>
<dbReference type="PANTHER" id="PTHR12665">
    <property type="entry name" value="ORMDL PROTEINS"/>
    <property type="match status" value="1"/>
</dbReference>
<keyword evidence="4 7" id="KW-1133">Transmembrane helix</keyword>
<dbReference type="GO" id="GO:0005789">
    <property type="term" value="C:endoplasmic reticulum membrane"/>
    <property type="evidence" value="ECO:0007669"/>
    <property type="project" value="InterPro"/>
</dbReference>
<evidence type="ECO:0000313" key="8">
    <source>
        <dbReference type="EMBL" id="TRY69165.1"/>
    </source>
</evidence>
<reference evidence="8 9" key="1">
    <citation type="journal article" date="2018" name="Nat. Ecol. Evol.">
        <title>Genomic signatures of mitonuclear coevolution across populations of Tigriopus californicus.</title>
        <authorList>
            <person name="Barreto F.S."/>
            <person name="Watson E.T."/>
            <person name="Lima T.G."/>
            <person name="Willett C.S."/>
            <person name="Edmands S."/>
            <person name="Li W."/>
            <person name="Burton R.S."/>
        </authorList>
    </citation>
    <scope>NUCLEOTIDE SEQUENCE [LARGE SCALE GENOMIC DNA]</scope>
    <source>
        <strain evidence="8 9">San Diego</strain>
    </source>
</reference>
<dbReference type="OMA" id="KIHFAIN"/>
<dbReference type="Pfam" id="PF04061">
    <property type="entry name" value="ORMDL"/>
    <property type="match status" value="1"/>
</dbReference>
<feature type="compositionally biased region" description="Basic and acidic residues" evidence="6">
    <location>
        <begin position="14"/>
        <end position="27"/>
    </location>
</feature>
<feature type="transmembrane region" description="Helical" evidence="7">
    <location>
        <begin position="188"/>
        <end position="206"/>
    </location>
</feature>
<dbReference type="GO" id="GO:2000303">
    <property type="term" value="P:regulation of ceramide biosynthetic process"/>
    <property type="evidence" value="ECO:0007669"/>
    <property type="project" value="UniProtKB-ARBA"/>
</dbReference>